<gene>
    <name evidence="1" type="ORF">QNH46_15325</name>
</gene>
<proteinExistence type="predicted"/>
<organism evidence="1 2">
    <name type="scientific">Paenibacillus woosongensis</name>
    <dbReference type="NCBI Taxonomy" id="307580"/>
    <lineage>
        <taxon>Bacteria</taxon>
        <taxon>Bacillati</taxon>
        <taxon>Bacillota</taxon>
        <taxon>Bacilli</taxon>
        <taxon>Bacillales</taxon>
        <taxon>Paenibacillaceae</taxon>
        <taxon>Paenibacillus</taxon>
    </lineage>
</organism>
<dbReference type="SUPFAM" id="SSF51445">
    <property type="entry name" value="(Trans)glycosidases"/>
    <property type="match status" value="1"/>
</dbReference>
<dbReference type="RefSeq" id="WP_283925069.1">
    <property type="nucleotide sequence ID" value="NZ_CP126084.1"/>
</dbReference>
<name>A0AA95I947_9BACL</name>
<protein>
    <submittedName>
        <fullName evidence="1">Uncharacterized protein</fullName>
    </submittedName>
</protein>
<dbReference type="Gene3D" id="3.20.20.80">
    <property type="entry name" value="Glycosidases"/>
    <property type="match status" value="1"/>
</dbReference>
<evidence type="ECO:0000313" key="2">
    <source>
        <dbReference type="Proteomes" id="UP001177943"/>
    </source>
</evidence>
<sequence>MVLASGSIVLLAGLFVVLLRPSVPEAKATWLWDAQLVESHTQDIIEFAKGNGVTTVFLQIGNEVSDASYRRFVAAATKAKLEVHALNGHPEWALREQRKEAVRFLDWVKQYNDQSRPDERFAGVQFDVEPYLLKSWGTKQDAMVEQWMESARIWVERAQRDQLKIGAAVPFWLNGIEHEELGKGRDLRQWMVDKFDYVAIMAYRDAAEAIYEVSRATLEEADERNKQVWVGVELTKSQEGPGVSFYEQPLESVTQELDKLVSLVGKHSSFKGVAVHSYESWRDKQETKVAQKTDGASADDASPIIIKEVQQAQRLYRRWACCMDQE</sequence>
<accession>A0AA95I947</accession>
<dbReference type="KEGG" id="pwn:QNH46_15325"/>
<dbReference type="AlphaFoldDB" id="A0AA95I947"/>
<dbReference type="Proteomes" id="UP001177943">
    <property type="component" value="Chromosome"/>
</dbReference>
<dbReference type="InterPro" id="IPR017853">
    <property type="entry name" value="GH"/>
</dbReference>
<dbReference type="EMBL" id="CP126084">
    <property type="protein sequence ID" value="WHX47523.1"/>
    <property type="molecule type" value="Genomic_DNA"/>
</dbReference>
<reference evidence="1" key="1">
    <citation type="submission" date="2023-05" db="EMBL/GenBank/DDBJ databases">
        <title>Comparative genomics of Bacillaceae isolates and their secondary metabolite potential.</title>
        <authorList>
            <person name="Song L."/>
            <person name="Nielsen L.J."/>
            <person name="Mohite O."/>
            <person name="Xu X."/>
            <person name="Weber T."/>
            <person name="Kovacs A.T."/>
        </authorList>
    </citation>
    <scope>NUCLEOTIDE SEQUENCE</scope>
    <source>
        <strain evidence="1">B2_4</strain>
    </source>
</reference>
<evidence type="ECO:0000313" key="1">
    <source>
        <dbReference type="EMBL" id="WHX47523.1"/>
    </source>
</evidence>